<reference evidence="2" key="1">
    <citation type="submission" date="2023-06" db="EMBL/GenBank/DDBJ databases">
        <title>Genome-scale phylogeny and comparative genomics of the fungal order Sordariales.</title>
        <authorList>
            <consortium name="Lawrence Berkeley National Laboratory"/>
            <person name="Hensen N."/>
            <person name="Bonometti L."/>
            <person name="Westerberg I."/>
            <person name="Brannstrom I.O."/>
            <person name="Guillou S."/>
            <person name="Cros-Aarteil S."/>
            <person name="Calhoun S."/>
            <person name="Haridas S."/>
            <person name="Kuo A."/>
            <person name="Mondo S."/>
            <person name="Pangilinan J."/>
            <person name="Riley R."/>
            <person name="Labutti K."/>
            <person name="Andreopoulos B."/>
            <person name="Lipzen A."/>
            <person name="Chen C."/>
            <person name="Yanf M."/>
            <person name="Daum C."/>
            <person name="Ng V."/>
            <person name="Clum A."/>
            <person name="Steindorff A."/>
            <person name="Ohm R."/>
            <person name="Martin F."/>
            <person name="Silar P."/>
            <person name="Natvig D."/>
            <person name="Lalanne C."/>
            <person name="Gautier V."/>
            <person name="Ament-Velasquez S.L."/>
            <person name="Kruys A."/>
            <person name="Hutchinson M.I."/>
            <person name="Powell A.J."/>
            <person name="Barry K."/>
            <person name="Miller A.N."/>
            <person name="Grigoriev I.V."/>
            <person name="Debuchy R."/>
            <person name="Gladieux P."/>
            <person name="Thoren M.H."/>
            <person name="Johannesson H."/>
        </authorList>
    </citation>
    <scope>NUCLEOTIDE SEQUENCE</scope>
    <source>
        <strain evidence="2">8032-3</strain>
    </source>
</reference>
<evidence type="ECO:0000256" key="1">
    <source>
        <dbReference type="SAM" id="SignalP"/>
    </source>
</evidence>
<keyword evidence="1" id="KW-0732">Signal</keyword>
<gene>
    <name evidence="2" type="ORF">QBC33DRAFT_520055</name>
</gene>
<protein>
    <submittedName>
        <fullName evidence="2">Uncharacterized protein</fullName>
    </submittedName>
</protein>
<accession>A0AAJ0BRN9</accession>
<feature type="chain" id="PRO_5042466466" evidence="1">
    <location>
        <begin position="26"/>
        <end position="197"/>
    </location>
</feature>
<dbReference type="AlphaFoldDB" id="A0AAJ0BRN9"/>
<proteinExistence type="predicted"/>
<dbReference type="Proteomes" id="UP001244011">
    <property type="component" value="Unassembled WGS sequence"/>
</dbReference>
<comment type="caution">
    <text evidence="2">The sequence shown here is derived from an EMBL/GenBank/DDBJ whole genome shotgun (WGS) entry which is preliminary data.</text>
</comment>
<dbReference type="RefSeq" id="XP_060278097.1">
    <property type="nucleotide sequence ID" value="XM_060426334.1"/>
</dbReference>
<dbReference type="EMBL" id="MU839048">
    <property type="protein sequence ID" value="KAK1761884.1"/>
    <property type="molecule type" value="Genomic_DNA"/>
</dbReference>
<organism evidence="2 3">
    <name type="scientific">Phialemonium atrogriseum</name>
    <dbReference type="NCBI Taxonomy" id="1093897"/>
    <lineage>
        <taxon>Eukaryota</taxon>
        <taxon>Fungi</taxon>
        <taxon>Dikarya</taxon>
        <taxon>Ascomycota</taxon>
        <taxon>Pezizomycotina</taxon>
        <taxon>Sordariomycetes</taxon>
        <taxon>Sordariomycetidae</taxon>
        <taxon>Cephalothecales</taxon>
        <taxon>Cephalothecaceae</taxon>
        <taxon>Phialemonium</taxon>
    </lineage>
</organism>
<name>A0AAJ0BRN9_9PEZI</name>
<feature type="signal peptide" evidence="1">
    <location>
        <begin position="1"/>
        <end position="25"/>
    </location>
</feature>
<keyword evidence="3" id="KW-1185">Reference proteome</keyword>
<dbReference type="GeneID" id="85309521"/>
<evidence type="ECO:0000313" key="2">
    <source>
        <dbReference type="EMBL" id="KAK1761884.1"/>
    </source>
</evidence>
<sequence length="197" mass="21617">MATTLSTTLVLFILFAPHLPNRNHAAQARLAAIRRDVNIAIRSTERRLAQISHDAETLAQRIDSGAAAGRQVLSQNIQPSLAVALSACRVESAGLSTQLKSLSLLSSRATIQLAEARRLGGVPGLGLGVRVSSGLAVVWGYVRRVWRRPTAAEVAAAEMRERYMQRVTEKCRMELQKPWDKMVVMVLVLRENLALLT</sequence>
<evidence type="ECO:0000313" key="3">
    <source>
        <dbReference type="Proteomes" id="UP001244011"/>
    </source>
</evidence>